<dbReference type="Gene3D" id="3.30.70.1060">
    <property type="entry name" value="Dimeric alpha+beta barrel"/>
    <property type="match status" value="1"/>
</dbReference>
<evidence type="ECO:0000313" key="3">
    <source>
        <dbReference type="EMBL" id="MCH4295852.1"/>
    </source>
</evidence>
<gene>
    <name evidence="3" type="ORF">MJ923_16220</name>
</gene>
<comment type="similarity">
    <text evidence="1">Belongs to the YciI family.</text>
</comment>
<name>A0AAJ1F1T3_9GAMM</name>
<organism evidence="3 4">
    <name type="scientific">Shewanella zhuhaiensis</name>
    <dbReference type="NCBI Taxonomy" id="2919576"/>
    <lineage>
        <taxon>Bacteria</taxon>
        <taxon>Pseudomonadati</taxon>
        <taxon>Pseudomonadota</taxon>
        <taxon>Gammaproteobacteria</taxon>
        <taxon>Alteromonadales</taxon>
        <taxon>Shewanellaceae</taxon>
        <taxon>Shewanella</taxon>
    </lineage>
</organism>
<dbReference type="EMBL" id="JAKUDL010000006">
    <property type="protein sequence ID" value="MCH4295852.1"/>
    <property type="molecule type" value="Genomic_DNA"/>
</dbReference>
<protein>
    <submittedName>
        <fullName evidence="3">YciI family protein</fullName>
    </submittedName>
</protein>
<accession>A0AAJ1F1T3</accession>
<dbReference type="PANTHER" id="PTHR37828">
    <property type="entry name" value="GSR2449 PROTEIN"/>
    <property type="match status" value="1"/>
</dbReference>
<dbReference type="SUPFAM" id="SSF54909">
    <property type="entry name" value="Dimeric alpha+beta barrel"/>
    <property type="match status" value="1"/>
</dbReference>
<proteinExistence type="inferred from homology"/>
<evidence type="ECO:0000259" key="2">
    <source>
        <dbReference type="Pfam" id="PF03795"/>
    </source>
</evidence>
<feature type="domain" description="YCII-related" evidence="2">
    <location>
        <begin position="14"/>
        <end position="74"/>
    </location>
</feature>
<evidence type="ECO:0000256" key="1">
    <source>
        <dbReference type="ARBA" id="ARBA00007689"/>
    </source>
</evidence>
<sequence>MFLIDMHFADSIKITPELTQAHRDYLTKEYENGKLLFGGRKNPRTGGIIISRHDSEAELRAVLEADPFIQSGAVSFSLTEFVPVMASAQYAQLLQQS</sequence>
<dbReference type="InterPro" id="IPR005545">
    <property type="entry name" value="YCII"/>
</dbReference>
<evidence type="ECO:0000313" key="4">
    <source>
        <dbReference type="Proteomes" id="UP001297581"/>
    </source>
</evidence>
<dbReference type="Pfam" id="PF03795">
    <property type="entry name" value="YCII"/>
    <property type="match status" value="1"/>
</dbReference>
<dbReference type="PANTHER" id="PTHR37828:SF1">
    <property type="entry name" value="YCII-RELATED DOMAIN-CONTAINING PROTEIN"/>
    <property type="match status" value="1"/>
</dbReference>
<reference evidence="3 4" key="1">
    <citation type="submission" date="2022-02" db="EMBL/GenBank/DDBJ databases">
        <title>The genome sequence of Shewanella sp. 3B26.</title>
        <authorList>
            <person name="Du J."/>
        </authorList>
    </citation>
    <scope>NUCLEOTIDE SEQUENCE [LARGE SCALE GENOMIC DNA]</scope>
    <source>
        <strain evidence="3 4">3B26</strain>
    </source>
</reference>
<dbReference type="Proteomes" id="UP001297581">
    <property type="component" value="Unassembled WGS sequence"/>
</dbReference>
<dbReference type="InterPro" id="IPR011008">
    <property type="entry name" value="Dimeric_a/b-barrel"/>
</dbReference>
<keyword evidence="4" id="KW-1185">Reference proteome</keyword>
<dbReference type="AlphaFoldDB" id="A0AAJ1F1T3"/>
<comment type="caution">
    <text evidence="3">The sequence shown here is derived from an EMBL/GenBank/DDBJ whole genome shotgun (WGS) entry which is preliminary data.</text>
</comment>
<dbReference type="RefSeq" id="WP_240591972.1">
    <property type="nucleotide sequence ID" value="NZ_JAKUDL010000006.1"/>
</dbReference>